<feature type="transmembrane region" description="Helical" evidence="7">
    <location>
        <begin position="284"/>
        <end position="304"/>
    </location>
</feature>
<comment type="similarity">
    <text evidence="2">Belongs to the UPF0324 family.</text>
</comment>
<evidence type="ECO:0000256" key="7">
    <source>
        <dbReference type="SAM" id="Phobius"/>
    </source>
</evidence>
<dbReference type="InterPro" id="IPR018383">
    <property type="entry name" value="UPF0324_pro"/>
</dbReference>
<keyword evidence="4 7" id="KW-0812">Transmembrane</keyword>
<dbReference type="EMBL" id="FNIT01000002">
    <property type="protein sequence ID" value="SDN93127.1"/>
    <property type="molecule type" value="Genomic_DNA"/>
</dbReference>
<comment type="subcellular location">
    <subcellularLocation>
        <location evidence="1">Cell membrane</location>
        <topology evidence="1">Multi-pass membrane protein</topology>
    </subcellularLocation>
</comment>
<organism evidence="8 9">
    <name type="scientific">Aureimonas jatrophae</name>
    <dbReference type="NCBI Taxonomy" id="1166073"/>
    <lineage>
        <taxon>Bacteria</taxon>
        <taxon>Pseudomonadati</taxon>
        <taxon>Pseudomonadota</taxon>
        <taxon>Alphaproteobacteria</taxon>
        <taxon>Hyphomicrobiales</taxon>
        <taxon>Aurantimonadaceae</taxon>
        <taxon>Aureimonas</taxon>
    </lineage>
</organism>
<reference evidence="8 9" key="1">
    <citation type="submission" date="2016-10" db="EMBL/GenBank/DDBJ databases">
        <authorList>
            <person name="de Groot N.N."/>
        </authorList>
    </citation>
    <scope>NUCLEOTIDE SEQUENCE [LARGE SCALE GENOMIC DNA]</scope>
    <source>
        <strain evidence="9">L7-484,KACC 16230,DSM 25025</strain>
    </source>
</reference>
<evidence type="ECO:0000256" key="5">
    <source>
        <dbReference type="ARBA" id="ARBA00022989"/>
    </source>
</evidence>
<protein>
    <submittedName>
        <fullName evidence="8">Conserved hypothetical integral membrane protein</fullName>
    </submittedName>
</protein>
<evidence type="ECO:0000256" key="3">
    <source>
        <dbReference type="ARBA" id="ARBA00022475"/>
    </source>
</evidence>
<dbReference type="AlphaFoldDB" id="A0A1H0FEJ5"/>
<feature type="transmembrane region" description="Helical" evidence="7">
    <location>
        <begin position="20"/>
        <end position="41"/>
    </location>
</feature>
<evidence type="ECO:0000256" key="1">
    <source>
        <dbReference type="ARBA" id="ARBA00004651"/>
    </source>
</evidence>
<evidence type="ECO:0000313" key="8">
    <source>
        <dbReference type="EMBL" id="SDN93127.1"/>
    </source>
</evidence>
<sequence length="338" mass="34299">MSIQTHAGHTGDAFASVSRILPGVALTGAVAAAAILVPRLLQMPALSPLVVAMVIGITLRNVVGPIANSADGVAFSMRRILRFAIVLLGLQLTVRQIGDLGLGALALIVVSLVSTFLAIKLAGRLLGVERGLAELIAAGTSICGASAVIATNTVTRARDEDVAYAIACVTVFGTLSMLLLPLAGSALGLDAAHYGLWVGASVHEVAQVVGAAFQGGEEAGQFGTVAKLSRVLLLAPMILLIGTMAARGRGGAGARAPMPWFVFGFIAMVVANSLFALPAGAREVIVPATSFLLAMALAAMGLSTDIGKLRAKGLRPLALGAVGWVFITLVTLGGVLVL</sequence>
<evidence type="ECO:0000313" key="9">
    <source>
        <dbReference type="Proteomes" id="UP000198793"/>
    </source>
</evidence>
<gene>
    <name evidence="8" type="ORF">SAMN05192530_102485</name>
</gene>
<feature type="transmembrane region" description="Helical" evidence="7">
    <location>
        <begin position="316"/>
        <end position="337"/>
    </location>
</feature>
<proteinExistence type="inferred from homology"/>
<feature type="transmembrane region" description="Helical" evidence="7">
    <location>
        <begin position="162"/>
        <end position="182"/>
    </location>
</feature>
<keyword evidence="3" id="KW-1003">Cell membrane</keyword>
<feature type="transmembrane region" description="Helical" evidence="7">
    <location>
        <begin position="258"/>
        <end position="278"/>
    </location>
</feature>
<accession>A0A1H0FEJ5</accession>
<dbReference type="OrthoDB" id="5393513at2"/>
<feature type="transmembrane region" description="Helical" evidence="7">
    <location>
        <begin position="228"/>
        <end position="246"/>
    </location>
</feature>
<dbReference type="Proteomes" id="UP000198793">
    <property type="component" value="Unassembled WGS sequence"/>
</dbReference>
<name>A0A1H0FEJ5_9HYPH</name>
<evidence type="ECO:0000256" key="6">
    <source>
        <dbReference type="ARBA" id="ARBA00023136"/>
    </source>
</evidence>
<evidence type="ECO:0000256" key="4">
    <source>
        <dbReference type="ARBA" id="ARBA00022692"/>
    </source>
</evidence>
<feature type="transmembrane region" description="Helical" evidence="7">
    <location>
        <begin position="100"/>
        <end position="119"/>
    </location>
</feature>
<keyword evidence="9" id="KW-1185">Reference proteome</keyword>
<dbReference type="PANTHER" id="PTHR30106:SF2">
    <property type="entry name" value="UPF0324 INNER MEMBRANE PROTEIN YEIH"/>
    <property type="match status" value="1"/>
</dbReference>
<keyword evidence="5 7" id="KW-1133">Transmembrane helix</keyword>
<feature type="transmembrane region" description="Helical" evidence="7">
    <location>
        <begin position="47"/>
        <end position="67"/>
    </location>
</feature>
<dbReference type="PANTHER" id="PTHR30106">
    <property type="entry name" value="INNER MEMBRANE PROTEIN YEIH-RELATED"/>
    <property type="match status" value="1"/>
</dbReference>
<dbReference type="GO" id="GO:0005886">
    <property type="term" value="C:plasma membrane"/>
    <property type="evidence" value="ECO:0007669"/>
    <property type="project" value="UniProtKB-SubCell"/>
</dbReference>
<feature type="transmembrane region" description="Helical" evidence="7">
    <location>
        <begin position="131"/>
        <end position="150"/>
    </location>
</feature>
<dbReference type="RefSeq" id="WP_090670863.1">
    <property type="nucleotide sequence ID" value="NZ_FNIT01000002.1"/>
</dbReference>
<evidence type="ECO:0000256" key="2">
    <source>
        <dbReference type="ARBA" id="ARBA00007977"/>
    </source>
</evidence>
<keyword evidence="6 7" id="KW-0472">Membrane</keyword>
<dbReference type="Pfam" id="PF03601">
    <property type="entry name" value="Cons_hypoth698"/>
    <property type="match status" value="1"/>
</dbReference>
<feature type="transmembrane region" description="Helical" evidence="7">
    <location>
        <begin position="79"/>
        <end position="94"/>
    </location>
</feature>
<dbReference type="STRING" id="1166073.SAMN05192530_102485"/>